<dbReference type="SUPFAM" id="SSF160246">
    <property type="entry name" value="EspE N-terminal domain-like"/>
    <property type="match status" value="1"/>
</dbReference>
<dbReference type="Proteomes" id="UP001154322">
    <property type="component" value="Unassembled WGS sequence"/>
</dbReference>
<dbReference type="EMBL" id="CALYLO010000004">
    <property type="protein sequence ID" value="CAH8245841.1"/>
    <property type="molecule type" value="Genomic_DNA"/>
</dbReference>
<proteinExistence type="predicted"/>
<protein>
    <recommendedName>
        <fullName evidence="1">Type II secretion system protein GspE N-terminal domain-containing protein</fullName>
    </recommendedName>
</protein>
<sequence>MKQRKRIGELMVEVGLITPAQLQHALAVQAKQKGRLGDVLLSEGLITEEQLIEVLDYQLGIPHVQLYRHHIEQEIIDLISHRLAEQYRVLPLRIKDSKLIVAMEDPLGRGAVPL</sequence>
<keyword evidence="3" id="KW-1185">Reference proteome</keyword>
<evidence type="ECO:0000313" key="3">
    <source>
        <dbReference type="Proteomes" id="UP001154322"/>
    </source>
</evidence>
<dbReference type="Gene3D" id="1.10.40.70">
    <property type="match status" value="1"/>
</dbReference>
<dbReference type="InterPro" id="IPR037257">
    <property type="entry name" value="T2SS_E_N_sf"/>
</dbReference>
<name>A0ABM9G2K0_9BACL</name>
<dbReference type="InterPro" id="IPR007831">
    <property type="entry name" value="T2SS_GspE_N"/>
</dbReference>
<dbReference type="Pfam" id="PF05157">
    <property type="entry name" value="MshEN"/>
    <property type="match status" value="1"/>
</dbReference>
<evidence type="ECO:0000313" key="2">
    <source>
        <dbReference type="EMBL" id="CAH8245841.1"/>
    </source>
</evidence>
<gene>
    <name evidence="2" type="ORF">WJ0W_003076</name>
</gene>
<feature type="domain" description="Type II secretion system protein GspE N-terminal" evidence="1">
    <location>
        <begin position="59"/>
        <end position="107"/>
    </location>
</feature>
<accession>A0ABM9G2K0</accession>
<comment type="caution">
    <text evidence="2">The sequence shown here is derived from an EMBL/GenBank/DDBJ whole genome shotgun (WGS) entry which is preliminary data.</text>
</comment>
<dbReference type="Gene3D" id="3.30.300.160">
    <property type="entry name" value="Type II secretion system, protein E, N-terminal domain"/>
    <property type="match status" value="1"/>
</dbReference>
<reference evidence="2" key="1">
    <citation type="submission" date="2022-06" db="EMBL/GenBank/DDBJ databases">
        <authorList>
            <person name="Dietemann V."/>
            <person name="Ory F."/>
            <person name="Dainat B."/>
            <person name="Oberhansli S."/>
        </authorList>
    </citation>
    <scope>NUCLEOTIDE SEQUENCE</scope>
    <source>
        <strain evidence="2">Ena-SAMPLE-TAB-26-04-2022-14:26:32:270-5432</strain>
    </source>
</reference>
<dbReference type="RefSeq" id="WP_249725428.1">
    <property type="nucleotide sequence ID" value="NZ_AP031286.1"/>
</dbReference>
<evidence type="ECO:0000259" key="1">
    <source>
        <dbReference type="Pfam" id="PF05157"/>
    </source>
</evidence>
<organism evidence="2 3">
    <name type="scientific">Paenibacillus melissococcoides</name>
    <dbReference type="NCBI Taxonomy" id="2912268"/>
    <lineage>
        <taxon>Bacteria</taxon>
        <taxon>Bacillati</taxon>
        <taxon>Bacillota</taxon>
        <taxon>Bacilli</taxon>
        <taxon>Bacillales</taxon>
        <taxon>Paenibacillaceae</taxon>
        <taxon>Paenibacillus</taxon>
    </lineage>
</organism>